<feature type="transmembrane region" description="Helical" evidence="9">
    <location>
        <begin position="244"/>
        <end position="262"/>
    </location>
</feature>
<dbReference type="PANTHER" id="PTHR30578:SF0">
    <property type="entry name" value="ION-TRANSLOCATING OXIDOREDUCTASE COMPLEX SUBUNIT D"/>
    <property type="match status" value="1"/>
</dbReference>
<proteinExistence type="predicted"/>
<evidence type="ECO:0000256" key="5">
    <source>
        <dbReference type="ARBA" id="ARBA00022692"/>
    </source>
</evidence>
<dbReference type="EMBL" id="VGLS01000556">
    <property type="protein sequence ID" value="MBM3225374.1"/>
    <property type="molecule type" value="Genomic_DNA"/>
</dbReference>
<evidence type="ECO:0008006" key="12">
    <source>
        <dbReference type="Google" id="ProtNLM"/>
    </source>
</evidence>
<dbReference type="GO" id="GO:0055085">
    <property type="term" value="P:transmembrane transport"/>
    <property type="evidence" value="ECO:0007669"/>
    <property type="project" value="InterPro"/>
</dbReference>
<keyword evidence="7 9" id="KW-1133">Transmembrane helix</keyword>
<feature type="transmembrane region" description="Helical" evidence="9">
    <location>
        <begin position="219"/>
        <end position="238"/>
    </location>
</feature>
<dbReference type="GO" id="GO:0005886">
    <property type="term" value="C:plasma membrane"/>
    <property type="evidence" value="ECO:0007669"/>
    <property type="project" value="TreeGrafter"/>
</dbReference>
<sequence>MAVSLRRPWLRTLGEDPRFYQSSVLAGLVGYGVLWLDFAVSVPQLVTILGTALLTQAVGQWVWHMSPYDPRSALISALSLCLLLRTNALRLTVLATILSLGSKFVLRWRHKHLFNPTNFGLVATMLLSDQVWVSPGQWGSGVTLAFLLACCGGMVVYRASRSDVTLAFLAILIGLRWGRAWWLGDPWSIPLHQVQNGALVLFAFFMISDPRTTPDSRLGRLVFAGLVALGGWYGQLTWYRSDALLWSLAVCTLTVPLLNWLWPGPPYAWPGR</sequence>
<name>A0A938B3T0_UNCTE</name>
<dbReference type="PANTHER" id="PTHR30578">
    <property type="entry name" value="ELECTRON TRANSPORT COMPLEX PROTEIN RNFD"/>
    <property type="match status" value="1"/>
</dbReference>
<feature type="transmembrane region" description="Helical" evidence="9">
    <location>
        <begin position="20"/>
        <end position="38"/>
    </location>
</feature>
<evidence type="ECO:0000256" key="4">
    <source>
        <dbReference type="ARBA" id="ARBA00022643"/>
    </source>
</evidence>
<dbReference type="Proteomes" id="UP000712673">
    <property type="component" value="Unassembled WGS sequence"/>
</dbReference>
<evidence type="ECO:0000313" key="10">
    <source>
        <dbReference type="EMBL" id="MBM3225374.1"/>
    </source>
</evidence>
<keyword evidence="4" id="KW-0288">FMN</keyword>
<evidence type="ECO:0000256" key="6">
    <source>
        <dbReference type="ARBA" id="ARBA00022967"/>
    </source>
</evidence>
<dbReference type="AlphaFoldDB" id="A0A938B3T0"/>
<feature type="transmembrane region" description="Helical" evidence="9">
    <location>
        <begin position="138"/>
        <end position="157"/>
    </location>
</feature>
<comment type="caution">
    <text evidence="10">The sequence shown here is derived from an EMBL/GenBank/DDBJ whole genome shotgun (WGS) entry which is preliminary data.</text>
</comment>
<protein>
    <recommendedName>
        <fullName evidence="12">Na+-transporting NADH:ubiquinone oxidoreductase, subunit NqrB</fullName>
    </recommendedName>
</protein>
<organism evidence="10 11">
    <name type="scientific">Tectimicrobiota bacterium</name>
    <dbReference type="NCBI Taxonomy" id="2528274"/>
    <lineage>
        <taxon>Bacteria</taxon>
        <taxon>Pseudomonadati</taxon>
        <taxon>Nitrospinota/Tectimicrobiota group</taxon>
        <taxon>Candidatus Tectimicrobiota</taxon>
    </lineage>
</organism>
<keyword evidence="3" id="KW-0285">Flavoprotein</keyword>
<keyword evidence="6" id="KW-1278">Translocase</keyword>
<dbReference type="InterPro" id="IPR004338">
    <property type="entry name" value="NqrB/RnfD"/>
</dbReference>
<gene>
    <name evidence="10" type="ORF">FJZ47_16440</name>
</gene>
<accession>A0A938B3T0</accession>
<keyword evidence="5 9" id="KW-0812">Transmembrane</keyword>
<keyword evidence="2" id="KW-0597">Phosphoprotein</keyword>
<feature type="transmembrane region" description="Helical" evidence="9">
    <location>
        <begin position="189"/>
        <end position="207"/>
    </location>
</feature>
<evidence type="ECO:0000256" key="7">
    <source>
        <dbReference type="ARBA" id="ARBA00022989"/>
    </source>
</evidence>
<evidence type="ECO:0000256" key="1">
    <source>
        <dbReference type="ARBA" id="ARBA00022448"/>
    </source>
</evidence>
<evidence type="ECO:0000256" key="2">
    <source>
        <dbReference type="ARBA" id="ARBA00022553"/>
    </source>
</evidence>
<evidence type="ECO:0000313" key="11">
    <source>
        <dbReference type="Proteomes" id="UP000712673"/>
    </source>
</evidence>
<keyword evidence="1" id="KW-0813">Transport</keyword>
<evidence type="ECO:0000256" key="9">
    <source>
        <dbReference type="SAM" id="Phobius"/>
    </source>
</evidence>
<evidence type="ECO:0000256" key="8">
    <source>
        <dbReference type="ARBA" id="ARBA00023136"/>
    </source>
</evidence>
<reference evidence="10" key="1">
    <citation type="submission" date="2019-03" db="EMBL/GenBank/DDBJ databases">
        <title>Lake Tanganyika Metagenome-Assembled Genomes (MAGs).</title>
        <authorList>
            <person name="Tran P."/>
        </authorList>
    </citation>
    <scope>NUCLEOTIDE SEQUENCE</scope>
    <source>
        <strain evidence="10">K_DeepCast_65m_m2_066</strain>
    </source>
</reference>
<feature type="transmembrane region" description="Helical" evidence="9">
    <location>
        <begin position="164"/>
        <end position="183"/>
    </location>
</feature>
<evidence type="ECO:0000256" key="3">
    <source>
        <dbReference type="ARBA" id="ARBA00022630"/>
    </source>
</evidence>
<keyword evidence="8 9" id="KW-0472">Membrane</keyword>